<organism evidence="2 3">
    <name type="scientific">Plakobranchus ocellatus</name>
    <dbReference type="NCBI Taxonomy" id="259542"/>
    <lineage>
        <taxon>Eukaryota</taxon>
        <taxon>Metazoa</taxon>
        <taxon>Spiralia</taxon>
        <taxon>Lophotrochozoa</taxon>
        <taxon>Mollusca</taxon>
        <taxon>Gastropoda</taxon>
        <taxon>Heterobranchia</taxon>
        <taxon>Euthyneura</taxon>
        <taxon>Panpulmonata</taxon>
        <taxon>Sacoglossa</taxon>
        <taxon>Placobranchoidea</taxon>
        <taxon>Plakobranchidae</taxon>
        <taxon>Plakobranchus</taxon>
    </lineage>
</organism>
<dbReference type="Proteomes" id="UP000735302">
    <property type="component" value="Unassembled WGS sequence"/>
</dbReference>
<proteinExistence type="predicted"/>
<feature type="chain" id="PRO_5043741435" description="Secreted protein" evidence="1">
    <location>
        <begin position="25"/>
        <end position="98"/>
    </location>
</feature>
<keyword evidence="1" id="KW-0732">Signal</keyword>
<evidence type="ECO:0000256" key="1">
    <source>
        <dbReference type="SAM" id="SignalP"/>
    </source>
</evidence>
<comment type="caution">
    <text evidence="2">The sequence shown here is derived from an EMBL/GenBank/DDBJ whole genome shotgun (WGS) entry which is preliminary data.</text>
</comment>
<dbReference type="EMBL" id="BLXT01001670">
    <property type="protein sequence ID" value="GFN87218.1"/>
    <property type="molecule type" value="Genomic_DNA"/>
</dbReference>
<protein>
    <recommendedName>
        <fullName evidence="4">Secreted protein</fullName>
    </recommendedName>
</protein>
<evidence type="ECO:0000313" key="2">
    <source>
        <dbReference type="EMBL" id="GFN87218.1"/>
    </source>
</evidence>
<feature type="signal peptide" evidence="1">
    <location>
        <begin position="1"/>
        <end position="24"/>
    </location>
</feature>
<dbReference type="AlphaFoldDB" id="A0AAV3YZL5"/>
<evidence type="ECO:0008006" key="4">
    <source>
        <dbReference type="Google" id="ProtNLM"/>
    </source>
</evidence>
<gene>
    <name evidence="2" type="ORF">PoB_001372400</name>
</gene>
<reference evidence="2 3" key="1">
    <citation type="journal article" date="2021" name="Elife">
        <title>Chloroplast acquisition without the gene transfer in kleptoplastic sea slugs, Plakobranchus ocellatus.</title>
        <authorList>
            <person name="Maeda T."/>
            <person name="Takahashi S."/>
            <person name="Yoshida T."/>
            <person name="Shimamura S."/>
            <person name="Takaki Y."/>
            <person name="Nagai Y."/>
            <person name="Toyoda A."/>
            <person name="Suzuki Y."/>
            <person name="Arimoto A."/>
            <person name="Ishii H."/>
            <person name="Satoh N."/>
            <person name="Nishiyama T."/>
            <person name="Hasebe M."/>
            <person name="Maruyama T."/>
            <person name="Minagawa J."/>
            <person name="Obokata J."/>
            <person name="Shigenobu S."/>
        </authorList>
    </citation>
    <scope>NUCLEOTIDE SEQUENCE [LARGE SCALE GENOMIC DNA]</scope>
</reference>
<accession>A0AAV3YZL5</accession>
<sequence>MVLTAWSSKSLSIVISAAFLLLYSDFCGEYQDCCVIHESLQGWHSNVHHQGLLDSQTGDKAKTNKIGDIVQHIAIPTSKCIQSVLYFSVENLNLNPLK</sequence>
<keyword evidence="3" id="KW-1185">Reference proteome</keyword>
<name>A0AAV3YZL5_9GAST</name>
<evidence type="ECO:0000313" key="3">
    <source>
        <dbReference type="Proteomes" id="UP000735302"/>
    </source>
</evidence>